<dbReference type="AlphaFoldDB" id="A0A6H5G4Z0"/>
<keyword evidence="10" id="KW-0130">Cell adhesion</keyword>
<keyword evidence="8" id="KW-0217">Developmental protein</keyword>
<feature type="repeat" description="ARM" evidence="12">
    <location>
        <begin position="547"/>
        <end position="590"/>
    </location>
</feature>
<keyword evidence="9" id="KW-0677">Repeat</keyword>
<dbReference type="Proteomes" id="UP000479000">
    <property type="component" value="Unassembled WGS sequence"/>
</dbReference>
<evidence type="ECO:0000256" key="9">
    <source>
        <dbReference type="ARBA" id="ARBA00022737"/>
    </source>
</evidence>
<dbReference type="GO" id="GO:0005911">
    <property type="term" value="C:cell-cell junction"/>
    <property type="evidence" value="ECO:0007669"/>
    <property type="project" value="UniProtKB-ARBA"/>
</dbReference>
<evidence type="ECO:0000256" key="6">
    <source>
        <dbReference type="ARBA" id="ARBA00022490"/>
    </source>
</evidence>
<dbReference type="InterPro" id="IPR000225">
    <property type="entry name" value="Armadillo"/>
</dbReference>
<dbReference type="PROSITE" id="PS50176">
    <property type="entry name" value="ARM_REPEAT"/>
    <property type="match status" value="9"/>
</dbReference>
<keyword evidence="8" id="KW-0709">Segmentation polarity protein</keyword>
<evidence type="ECO:0000256" key="11">
    <source>
        <dbReference type="ARBA" id="ARBA00022949"/>
    </source>
</evidence>
<evidence type="ECO:0000256" key="4">
    <source>
        <dbReference type="ARBA" id="ARBA00005462"/>
    </source>
</evidence>
<dbReference type="OrthoDB" id="195736at2759"/>
<evidence type="ECO:0000256" key="3">
    <source>
        <dbReference type="ARBA" id="ARBA00004496"/>
    </source>
</evidence>
<evidence type="ECO:0000256" key="10">
    <source>
        <dbReference type="ARBA" id="ARBA00022889"/>
    </source>
</evidence>
<keyword evidence="7" id="KW-0879">Wnt signaling pathway</keyword>
<comment type="similarity">
    <text evidence="4">Belongs to the beta-catenin family.</text>
</comment>
<feature type="repeat" description="ARM" evidence="12">
    <location>
        <begin position="463"/>
        <end position="505"/>
    </location>
</feature>
<dbReference type="FunFam" id="1.25.10.10:FF:000015">
    <property type="entry name" value="Catenin beta-1"/>
    <property type="match status" value="1"/>
</dbReference>
<dbReference type="SMART" id="SM00185">
    <property type="entry name" value="ARM"/>
    <property type="match status" value="12"/>
</dbReference>
<keyword evidence="6" id="KW-0963">Cytoplasm</keyword>
<keyword evidence="11" id="KW-0965">Cell junction</keyword>
<evidence type="ECO:0000313" key="13">
    <source>
        <dbReference type="EMBL" id="CAA9997296.1"/>
    </source>
</evidence>
<dbReference type="InterPro" id="IPR016024">
    <property type="entry name" value="ARM-type_fold"/>
</dbReference>
<dbReference type="PRINTS" id="PR01869">
    <property type="entry name" value="BCATNINFAMLY"/>
</dbReference>
<dbReference type="SUPFAM" id="SSF48371">
    <property type="entry name" value="ARM repeat"/>
    <property type="match status" value="1"/>
</dbReference>
<accession>A0A6H5G4Z0</accession>
<dbReference type="PANTHER" id="PTHR45976">
    <property type="entry name" value="ARMADILLO SEGMENT POLARITY PROTEIN"/>
    <property type="match status" value="1"/>
</dbReference>
<evidence type="ECO:0000256" key="2">
    <source>
        <dbReference type="ARBA" id="ARBA00004413"/>
    </source>
</evidence>
<dbReference type="EMBL" id="CADCXU010005680">
    <property type="protein sequence ID" value="CAA9997296.1"/>
    <property type="molecule type" value="Genomic_DNA"/>
</dbReference>
<dbReference type="GO" id="GO:0007367">
    <property type="term" value="P:segment polarity determination"/>
    <property type="evidence" value="ECO:0007669"/>
    <property type="project" value="UniProtKB-KW"/>
</dbReference>
<dbReference type="GO" id="GO:0016055">
    <property type="term" value="P:Wnt signaling pathway"/>
    <property type="evidence" value="ECO:0007669"/>
    <property type="project" value="UniProtKB-KW"/>
</dbReference>
<feature type="repeat" description="ARM" evidence="12">
    <location>
        <begin position="421"/>
        <end position="464"/>
    </location>
</feature>
<evidence type="ECO:0000256" key="1">
    <source>
        <dbReference type="ARBA" id="ARBA00004282"/>
    </source>
</evidence>
<keyword evidence="14" id="KW-1185">Reference proteome</keyword>
<evidence type="ECO:0000256" key="7">
    <source>
        <dbReference type="ARBA" id="ARBA00022687"/>
    </source>
</evidence>
<feature type="repeat" description="ARM" evidence="12">
    <location>
        <begin position="628"/>
        <end position="666"/>
    </location>
</feature>
<dbReference type="InterPro" id="IPR013284">
    <property type="entry name" value="Beta-catenin"/>
</dbReference>
<feature type="repeat" description="ARM" evidence="12">
    <location>
        <begin position="505"/>
        <end position="547"/>
    </location>
</feature>
<dbReference type="GO" id="GO:0005737">
    <property type="term" value="C:cytoplasm"/>
    <property type="evidence" value="ECO:0007669"/>
    <property type="project" value="UniProtKB-SubCell"/>
</dbReference>
<protein>
    <recommendedName>
        <fullName evidence="5">Armadillo segment polarity protein</fullName>
    </recommendedName>
</protein>
<gene>
    <name evidence="13" type="ORF">NTEN_LOCUS3609</name>
</gene>
<sequence length="1010" mass="110782">MPVAVMSFGSPECQEGGLLPVRWSRMNGIRASFRHPTRSNGGHDLDVQAVTSRSALEGRLSGTSGRSPTCSYGGGVNRRINRGGQTWFTILYPLRSTSSSFYVPQKDNGGHPVLLQMAKWIPGPGPGASPDSEGDPEGLASERTIATFLVPGPGRKISSGTRTRKATRLHSVLISPLLSSVLEESAVSVLFYRKGRGNCLYRVQARADRATSFFFKKLLLIKTTISEELQDLSHGPFQGGAPDVPMASAKEQTLLWQQNNYLPGDSGIHSGATTQAPSLSGKEEDMDNELMFELDQSFGQGFTQEQVDEMNQQLSQTRSQRVRAAMFPETLEEGIEIPSTQFDQGQATAVQRLSEPSQMLKHAVVNLINYQDDADLATRAIPELIKLLNDEDQVVVSKAAMMVHQLSKKEASRHAIMNSPQIVEALVRAISNSNDLETTKGAVGTLHNLSHHRQGLLAIFKSGGIPALVKLLSSPVESVLFYAITTLHNLLLHQEGSKIAVRLAGGLQKMVALLQRNNVKFLAIVTDCLQILAYGNQESKLIILASQGPAELVRIMRSYDYEKLLWTTSRVLKVLSVCASNKPAIVEAGGMQVLAVHLRHQSQRLVQNCLWTLRNLSDAGTKVDGMECLLQSLIQLLGSSDINVVTCAAGILSNLTCNNQRNKIIVCQNEGIEELVRTIITAGDREEITEPAVCALRHLTSRHPEAEIAQHTVRLFYGIQVIVKLLHPPSRWPLVKAVIGLIRNLALCQANHAPLRDHGAIHHLIRLLTRAFQDTQRGRSSVSSTGNTTPALYADGVRMEEIVEGTVGALHILARESHNRAIIRGQLVIPIFVQLLFNEIENIQRVAAGVLCELAQDKEGAEMIEQEGATAPLTELLHSRNEGVATYAAAVLFRMSEDKPQDYKKRLSLELTNSLLREDQNLWNGDLTMAPDLQDMLGEQSYDGMYTHGPPSVHSSHGGRPYQQGGYDQIPVDSMQGLDIGSHCRHSNSNCPPHPPQDNNQVAAWYDTDL</sequence>
<evidence type="ECO:0000256" key="12">
    <source>
        <dbReference type="PROSITE-ProRule" id="PRU00259"/>
    </source>
</evidence>
<feature type="repeat" description="ARM" evidence="12">
    <location>
        <begin position="827"/>
        <end position="869"/>
    </location>
</feature>
<feature type="repeat" description="ARM" evidence="12">
    <location>
        <begin position="379"/>
        <end position="419"/>
    </location>
</feature>
<dbReference type="GO" id="GO:0045296">
    <property type="term" value="F:cadherin binding"/>
    <property type="evidence" value="ECO:0007669"/>
    <property type="project" value="InterPro"/>
</dbReference>
<dbReference type="GO" id="GO:0005886">
    <property type="term" value="C:plasma membrane"/>
    <property type="evidence" value="ECO:0007669"/>
    <property type="project" value="UniProtKB-SubCell"/>
</dbReference>
<dbReference type="InterPro" id="IPR011989">
    <property type="entry name" value="ARM-like"/>
</dbReference>
<evidence type="ECO:0000256" key="8">
    <source>
        <dbReference type="ARBA" id="ARBA00022716"/>
    </source>
</evidence>
<comment type="subcellular location">
    <subcellularLocation>
        <location evidence="1">Cell junction</location>
    </subcellularLocation>
    <subcellularLocation>
        <location evidence="2">Cell membrane</location>
        <topology evidence="2">Peripheral membrane protein</topology>
        <orientation evidence="2">Cytoplasmic side</orientation>
    </subcellularLocation>
    <subcellularLocation>
        <location evidence="3">Cytoplasm</location>
    </subcellularLocation>
</comment>
<feature type="repeat" description="ARM" evidence="12">
    <location>
        <begin position="670"/>
        <end position="707"/>
    </location>
</feature>
<dbReference type="GO" id="GO:0007155">
    <property type="term" value="P:cell adhesion"/>
    <property type="evidence" value="ECO:0007669"/>
    <property type="project" value="UniProtKB-KW"/>
</dbReference>
<name>A0A6H5G4Z0_9HEMI</name>
<feature type="repeat" description="ARM" evidence="12">
    <location>
        <begin position="717"/>
        <end position="760"/>
    </location>
</feature>
<proteinExistence type="inferred from homology"/>
<evidence type="ECO:0000313" key="14">
    <source>
        <dbReference type="Proteomes" id="UP000479000"/>
    </source>
</evidence>
<dbReference type="Gene3D" id="1.25.10.10">
    <property type="entry name" value="Leucine-rich Repeat Variant"/>
    <property type="match status" value="1"/>
</dbReference>
<reference evidence="13 14" key="1">
    <citation type="submission" date="2020-02" db="EMBL/GenBank/DDBJ databases">
        <authorList>
            <person name="Ferguson B K."/>
        </authorList>
    </citation>
    <scope>NUCLEOTIDE SEQUENCE [LARGE SCALE GENOMIC DNA]</scope>
</reference>
<evidence type="ECO:0000256" key="5">
    <source>
        <dbReference type="ARBA" id="ARBA00022289"/>
    </source>
</evidence>
<dbReference type="Pfam" id="PF00514">
    <property type="entry name" value="Arm"/>
    <property type="match status" value="3"/>
</dbReference>
<organism evidence="13 14">
    <name type="scientific">Nesidiocoris tenuis</name>
    <dbReference type="NCBI Taxonomy" id="355587"/>
    <lineage>
        <taxon>Eukaryota</taxon>
        <taxon>Metazoa</taxon>
        <taxon>Ecdysozoa</taxon>
        <taxon>Arthropoda</taxon>
        <taxon>Hexapoda</taxon>
        <taxon>Insecta</taxon>
        <taxon>Pterygota</taxon>
        <taxon>Neoptera</taxon>
        <taxon>Paraneoptera</taxon>
        <taxon>Hemiptera</taxon>
        <taxon>Heteroptera</taxon>
        <taxon>Panheteroptera</taxon>
        <taxon>Cimicomorpha</taxon>
        <taxon>Miridae</taxon>
        <taxon>Dicyphina</taxon>
        <taxon>Nesidiocoris</taxon>
    </lineage>
</organism>